<dbReference type="SUPFAM" id="SSF54999">
    <property type="entry name" value="Ribosomal protein S10"/>
    <property type="match status" value="1"/>
</dbReference>
<evidence type="ECO:0000256" key="5">
    <source>
        <dbReference type="HAMAP-Rule" id="MF_00508"/>
    </source>
</evidence>
<dbReference type="STRING" id="1056495.Calag_1509"/>
<dbReference type="SMART" id="SM01403">
    <property type="entry name" value="Ribosomal_S10"/>
    <property type="match status" value="1"/>
</dbReference>
<accession>L0ADT9</accession>
<dbReference type="InParanoid" id="L0ADT9"/>
<dbReference type="NCBIfam" id="TIGR01046">
    <property type="entry name" value="uS10_euk_arch"/>
    <property type="match status" value="1"/>
</dbReference>
<keyword evidence="3 5" id="KW-0687">Ribonucleoprotein</keyword>
<reference evidence="8" key="1">
    <citation type="submission" date="2012-03" db="EMBL/GenBank/DDBJ databases">
        <title>Complete genome of Caldisphaera lagunensis DSM 15908.</title>
        <authorList>
            <person name="Lucas S."/>
            <person name="Copeland A."/>
            <person name="Lapidus A."/>
            <person name="Glavina del Rio T."/>
            <person name="Dalin E."/>
            <person name="Tice H."/>
            <person name="Bruce D."/>
            <person name="Goodwin L."/>
            <person name="Pitluck S."/>
            <person name="Peters L."/>
            <person name="Mikhailova N."/>
            <person name="Teshima H."/>
            <person name="Kyrpides N."/>
            <person name="Mavromatis K."/>
            <person name="Ivanova N."/>
            <person name="Brettin T."/>
            <person name="Detter J.C."/>
            <person name="Han C."/>
            <person name="Larimer F."/>
            <person name="Land M."/>
            <person name="Hauser L."/>
            <person name="Markowitz V."/>
            <person name="Cheng J.-F."/>
            <person name="Hugenholtz P."/>
            <person name="Woyke T."/>
            <person name="Wu D."/>
            <person name="Spring S."/>
            <person name="Schroeder M."/>
            <person name="Brambilla E."/>
            <person name="Klenk H.-P."/>
            <person name="Eisen J.A."/>
        </authorList>
    </citation>
    <scope>NUCLEOTIDE SEQUENCE [LARGE SCALE GENOMIC DNA]</scope>
    <source>
        <strain evidence="8">DSM 15908 / JCM 11604 / IC-154</strain>
    </source>
</reference>
<dbReference type="InterPro" id="IPR005729">
    <property type="entry name" value="Ribosomal_uS10_euk/arc"/>
</dbReference>
<protein>
    <recommendedName>
        <fullName evidence="4 5">Small ribosomal subunit protein uS10</fullName>
    </recommendedName>
</protein>
<name>L0ADT9_CALLD</name>
<dbReference type="InterPro" id="IPR001848">
    <property type="entry name" value="Ribosomal_uS10"/>
</dbReference>
<dbReference type="PANTHER" id="PTHR11700">
    <property type="entry name" value="30S RIBOSOMAL PROTEIN S10 FAMILY MEMBER"/>
    <property type="match status" value="1"/>
</dbReference>
<evidence type="ECO:0000313" key="7">
    <source>
        <dbReference type="EMBL" id="AFZ71210.1"/>
    </source>
</evidence>
<dbReference type="Pfam" id="PF00338">
    <property type="entry name" value="Ribosomal_S10"/>
    <property type="match status" value="1"/>
</dbReference>
<dbReference type="RefSeq" id="WP_015233107.1">
    <property type="nucleotide sequence ID" value="NC_019791.1"/>
</dbReference>
<evidence type="ECO:0000256" key="2">
    <source>
        <dbReference type="ARBA" id="ARBA00022980"/>
    </source>
</evidence>
<dbReference type="InterPro" id="IPR018268">
    <property type="entry name" value="Ribosomal_uS10_CS"/>
</dbReference>
<evidence type="ECO:0000313" key="8">
    <source>
        <dbReference type="Proteomes" id="UP000010469"/>
    </source>
</evidence>
<comment type="subunit">
    <text evidence="5">Part of the 30S ribosomal subunit.</text>
</comment>
<gene>
    <name evidence="5" type="primary">rps10</name>
    <name evidence="7" type="ordered locus">Calag_1509</name>
</gene>
<feature type="domain" description="Small ribosomal subunit protein uS10" evidence="6">
    <location>
        <begin position="6"/>
        <end position="100"/>
    </location>
</feature>
<dbReference type="HAMAP" id="MF_00508">
    <property type="entry name" value="Ribosomal_uS10"/>
    <property type="match status" value="1"/>
</dbReference>
<dbReference type="PRINTS" id="PR00971">
    <property type="entry name" value="RIBOSOMALS10"/>
</dbReference>
<comment type="similarity">
    <text evidence="1 5">Belongs to the universal ribosomal protein uS10 family.</text>
</comment>
<dbReference type="FunFam" id="3.30.70.600:FF:000004">
    <property type="entry name" value="30S ribosomal protein S10"/>
    <property type="match status" value="1"/>
</dbReference>
<dbReference type="OrthoDB" id="371736at2157"/>
<evidence type="ECO:0000256" key="4">
    <source>
        <dbReference type="ARBA" id="ARBA00035162"/>
    </source>
</evidence>
<evidence type="ECO:0000259" key="6">
    <source>
        <dbReference type="SMART" id="SM01403"/>
    </source>
</evidence>
<dbReference type="eggNOG" id="arCOG01758">
    <property type="taxonomic scope" value="Archaea"/>
</dbReference>
<sequence length="103" mass="12179">MAFKVRIWLWSTNVKSLESVVNQIREIAQKTGVPVRGPIPLPTKRLEMPLLRLPHGEGSKHWEHWEMRIHKRLIDIEADERVLRRLMRIQVPPDVYIEIKSGK</sequence>
<comment type="function">
    <text evidence="5">Involved in the binding of tRNA to the ribosomes.</text>
</comment>
<dbReference type="GO" id="GO:0003735">
    <property type="term" value="F:structural constituent of ribosome"/>
    <property type="evidence" value="ECO:0007669"/>
    <property type="project" value="UniProtKB-UniRule"/>
</dbReference>
<proteinExistence type="inferred from homology"/>
<organism evidence="7 8">
    <name type="scientific">Caldisphaera lagunensis (strain DSM 15908 / JCM 11604 / ANMR 0165 / IC-154)</name>
    <dbReference type="NCBI Taxonomy" id="1056495"/>
    <lineage>
        <taxon>Archaea</taxon>
        <taxon>Thermoproteota</taxon>
        <taxon>Thermoprotei</taxon>
        <taxon>Acidilobales</taxon>
        <taxon>Caldisphaeraceae</taxon>
        <taxon>Caldisphaera</taxon>
    </lineage>
</organism>
<dbReference type="Gene3D" id="3.30.70.600">
    <property type="entry name" value="Ribosomal protein S10 domain"/>
    <property type="match status" value="1"/>
</dbReference>
<keyword evidence="8" id="KW-1185">Reference proteome</keyword>
<dbReference type="AlphaFoldDB" id="L0ADT9"/>
<keyword evidence="2 5" id="KW-0689">Ribosomal protein</keyword>
<dbReference type="GO" id="GO:0000049">
    <property type="term" value="F:tRNA binding"/>
    <property type="evidence" value="ECO:0007669"/>
    <property type="project" value="UniProtKB-UniRule"/>
</dbReference>
<dbReference type="GO" id="GO:0015935">
    <property type="term" value="C:small ribosomal subunit"/>
    <property type="evidence" value="ECO:0007669"/>
    <property type="project" value="UniProtKB-UniRule"/>
</dbReference>
<dbReference type="InterPro" id="IPR027486">
    <property type="entry name" value="Ribosomal_uS10_dom"/>
</dbReference>
<dbReference type="InterPro" id="IPR036838">
    <property type="entry name" value="Ribosomal_uS10_dom_sf"/>
</dbReference>
<dbReference type="EMBL" id="CP003378">
    <property type="protein sequence ID" value="AFZ71210.1"/>
    <property type="molecule type" value="Genomic_DNA"/>
</dbReference>
<dbReference type="FunCoup" id="L0ADT9">
    <property type="interactions" value="177"/>
</dbReference>
<dbReference type="GeneID" id="14212770"/>
<dbReference type="HOGENOM" id="CLU_122625_0_1_2"/>
<dbReference type="PROSITE" id="PS00361">
    <property type="entry name" value="RIBOSOMAL_S10"/>
    <property type="match status" value="1"/>
</dbReference>
<evidence type="ECO:0000256" key="1">
    <source>
        <dbReference type="ARBA" id="ARBA00007102"/>
    </source>
</evidence>
<dbReference type="GO" id="GO:0006412">
    <property type="term" value="P:translation"/>
    <property type="evidence" value="ECO:0007669"/>
    <property type="project" value="UniProtKB-UniRule"/>
</dbReference>
<dbReference type="KEGG" id="clg:Calag_1509"/>
<dbReference type="Proteomes" id="UP000010469">
    <property type="component" value="Chromosome"/>
</dbReference>
<evidence type="ECO:0000256" key="3">
    <source>
        <dbReference type="ARBA" id="ARBA00023274"/>
    </source>
</evidence>